<dbReference type="Proteomes" id="UP000234681">
    <property type="component" value="Chromosome 3"/>
</dbReference>
<proteinExistence type="predicted"/>
<evidence type="ECO:0000256" key="1">
    <source>
        <dbReference type="SAM" id="MobiDB-lite"/>
    </source>
</evidence>
<gene>
    <name evidence="2" type="ORF">rCG_27595</name>
</gene>
<name>A6K7A4_RAT</name>
<protein>
    <submittedName>
        <fullName evidence="2">RCG27595, isoform CRA_b</fullName>
    </submittedName>
</protein>
<feature type="compositionally biased region" description="Low complexity" evidence="1">
    <location>
        <begin position="29"/>
        <end position="38"/>
    </location>
</feature>
<dbReference type="EMBL" id="CH474026">
    <property type="protein sequence ID" value="EDL95116.1"/>
    <property type="molecule type" value="Genomic_DNA"/>
</dbReference>
<evidence type="ECO:0000313" key="2">
    <source>
        <dbReference type="EMBL" id="EDL95116.1"/>
    </source>
</evidence>
<sequence>MTRRPRAAGGTQARSGSAECSSPKRRPTSWSGASGSSGTCRRPSASTWPASSVSRPRRSRSGSKTIATR</sequence>
<accession>A6K7A4</accession>
<evidence type="ECO:0000313" key="3">
    <source>
        <dbReference type="Proteomes" id="UP000234681"/>
    </source>
</evidence>
<organism evidence="2 3">
    <name type="scientific">Rattus norvegicus</name>
    <name type="common">Rat</name>
    <dbReference type="NCBI Taxonomy" id="10116"/>
    <lineage>
        <taxon>Eukaryota</taxon>
        <taxon>Metazoa</taxon>
        <taxon>Chordata</taxon>
        <taxon>Craniata</taxon>
        <taxon>Vertebrata</taxon>
        <taxon>Euteleostomi</taxon>
        <taxon>Mammalia</taxon>
        <taxon>Eutheria</taxon>
        <taxon>Euarchontoglires</taxon>
        <taxon>Glires</taxon>
        <taxon>Rodentia</taxon>
        <taxon>Myomorpha</taxon>
        <taxon>Muroidea</taxon>
        <taxon>Muridae</taxon>
        <taxon>Murinae</taxon>
        <taxon>Rattus</taxon>
    </lineage>
</organism>
<reference evidence="2 3" key="1">
    <citation type="submission" date="2005-09" db="EMBL/GenBank/DDBJ databases">
        <authorList>
            <person name="Mural R.J."/>
            <person name="Li P.W."/>
            <person name="Adams M.D."/>
            <person name="Amanatides P.G."/>
            <person name="Baden-Tillson H."/>
            <person name="Barnstead M."/>
            <person name="Chin S.H."/>
            <person name="Dew I."/>
            <person name="Evans C.A."/>
            <person name="Ferriera S."/>
            <person name="Flanigan M."/>
            <person name="Fosler C."/>
            <person name="Glodek A."/>
            <person name="Gu Z."/>
            <person name="Holt R.A."/>
            <person name="Jennings D."/>
            <person name="Kraft C.L."/>
            <person name="Lu F."/>
            <person name="Nguyen T."/>
            <person name="Nusskern D.R."/>
            <person name="Pfannkoch C.M."/>
            <person name="Sitter C."/>
            <person name="Sutton G.G."/>
            <person name="Venter J.C."/>
            <person name="Wang Z."/>
            <person name="Woodage T."/>
            <person name="Zheng X.H."/>
            <person name="Zhong F."/>
        </authorList>
    </citation>
    <scope>NUCLEOTIDE SEQUENCE [LARGE SCALE GENOMIC DNA]</scope>
    <source>
        <strain>BN</strain>
        <strain evidence="3">Sprague-Dawley</strain>
    </source>
</reference>
<feature type="region of interest" description="Disordered" evidence="1">
    <location>
        <begin position="1"/>
        <end position="69"/>
    </location>
</feature>
<dbReference type="AlphaFoldDB" id="A6K7A4"/>